<reference evidence="3 4" key="1">
    <citation type="journal article" date="2016" name="Proc. Natl. Acad. Sci. U.S.A.">
        <title>Comparative genomics of biotechnologically important yeasts.</title>
        <authorList>
            <person name="Riley R."/>
            <person name="Haridas S."/>
            <person name="Wolfe K.H."/>
            <person name="Lopes M.R."/>
            <person name="Hittinger C.T."/>
            <person name="Goeker M."/>
            <person name="Salamov A.A."/>
            <person name="Wisecaver J.H."/>
            <person name="Long T.M."/>
            <person name="Calvey C.H."/>
            <person name="Aerts A.L."/>
            <person name="Barry K.W."/>
            <person name="Choi C."/>
            <person name="Clum A."/>
            <person name="Coughlan A.Y."/>
            <person name="Deshpande S."/>
            <person name="Douglass A.P."/>
            <person name="Hanson S.J."/>
            <person name="Klenk H.-P."/>
            <person name="LaButti K.M."/>
            <person name="Lapidus A."/>
            <person name="Lindquist E.A."/>
            <person name="Lipzen A.M."/>
            <person name="Meier-Kolthoff J.P."/>
            <person name="Ohm R.A."/>
            <person name="Otillar R.P."/>
            <person name="Pangilinan J.L."/>
            <person name="Peng Y."/>
            <person name="Rokas A."/>
            <person name="Rosa C.A."/>
            <person name="Scheuner C."/>
            <person name="Sibirny A.A."/>
            <person name="Slot J.C."/>
            <person name="Stielow J.B."/>
            <person name="Sun H."/>
            <person name="Kurtzman C.P."/>
            <person name="Blackwell M."/>
            <person name="Grigoriev I.V."/>
            <person name="Jeffries T.W."/>
        </authorList>
    </citation>
    <scope>NUCLEOTIDE SEQUENCE [LARGE SCALE GENOMIC DNA]</scope>
    <source>
        <strain evidence="3 4">DSM 6958</strain>
    </source>
</reference>
<keyword evidence="4" id="KW-1185">Reference proteome</keyword>
<feature type="non-terminal residue" evidence="3">
    <location>
        <position position="494"/>
    </location>
</feature>
<feature type="region of interest" description="Disordered" evidence="2">
    <location>
        <begin position="461"/>
        <end position="480"/>
    </location>
</feature>
<accession>A0A1E3PKK6</accession>
<feature type="coiled-coil region" evidence="1">
    <location>
        <begin position="317"/>
        <end position="416"/>
    </location>
</feature>
<evidence type="ECO:0000256" key="2">
    <source>
        <dbReference type="SAM" id="MobiDB-lite"/>
    </source>
</evidence>
<dbReference type="Proteomes" id="UP000095009">
    <property type="component" value="Unassembled WGS sequence"/>
</dbReference>
<feature type="coiled-coil region" evidence="1">
    <location>
        <begin position="145"/>
        <end position="264"/>
    </location>
</feature>
<keyword evidence="1" id="KW-0175">Coiled coil</keyword>
<dbReference type="EMBL" id="KV454409">
    <property type="protein sequence ID" value="ODQ65966.1"/>
    <property type="molecule type" value="Genomic_DNA"/>
</dbReference>
<dbReference type="OrthoDB" id="2289094at2759"/>
<evidence type="ECO:0000313" key="4">
    <source>
        <dbReference type="Proteomes" id="UP000095009"/>
    </source>
</evidence>
<evidence type="ECO:0000313" key="3">
    <source>
        <dbReference type="EMBL" id="ODQ65966.1"/>
    </source>
</evidence>
<dbReference type="STRING" id="857566.A0A1E3PKK6"/>
<feature type="compositionally biased region" description="Low complexity" evidence="2">
    <location>
        <begin position="462"/>
        <end position="475"/>
    </location>
</feature>
<evidence type="ECO:0000256" key="1">
    <source>
        <dbReference type="SAM" id="Coils"/>
    </source>
</evidence>
<name>A0A1E3PKK6_9ASCO</name>
<proteinExistence type="predicted"/>
<protein>
    <submittedName>
        <fullName evidence="3">Uncharacterized protein</fullName>
    </submittedName>
</protein>
<dbReference type="AlphaFoldDB" id="A0A1E3PKK6"/>
<sequence>MLDSLDIDGSLSQHNEILKSSYDRIHTSLSELLESKLAAHEKRTDEEIKQVFDAASTDIKGSVKRITDAFKQDDEIKIVVKEVKEDVNTKIDNIFSAFIARDQNEKEMLGVIKSEIVNLNVSIAEVKAESEKKLQLLVSSHESALKTSNDKVDGLEKKLVEMEIKLKDSLEKEESQKIELESYKQEQDAYTKHAQAHKTALEEMEKKAAQSIREISDKHVFTTTKFKSEVQISNTQIKELQSRLQESDEKLAQQNAIIQEMESNKIFSEMMNIHMTQLQANMETILKQKMESQLDAVELGKSLSDAVRSKIENETKVEQLTSQLEDTQKHGAKMEEQITELKLAIKAETLEHDVVNIERRKAIYEEDVRNLESKKQVLQVELNELVNTLTIRVAEFEMMEKRLEVFERRLQEALLERSKEILGATTAAIVNSSSHKENGSSSSLFFSQGLSSDKTLDCRTPLSSLNENSNGSGFSPERDDGLIISKRSNLEFGI</sequence>
<gene>
    <name evidence="3" type="ORF">NADFUDRAFT_82869</name>
</gene>
<organism evidence="3 4">
    <name type="scientific">Nadsonia fulvescens var. elongata DSM 6958</name>
    <dbReference type="NCBI Taxonomy" id="857566"/>
    <lineage>
        <taxon>Eukaryota</taxon>
        <taxon>Fungi</taxon>
        <taxon>Dikarya</taxon>
        <taxon>Ascomycota</taxon>
        <taxon>Saccharomycotina</taxon>
        <taxon>Dipodascomycetes</taxon>
        <taxon>Dipodascales</taxon>
        <taxon>Dipodascales incertae sedis</taxon>
        <taxon>Nadsonia</taxon>
    </lineage>
</organism>